<evidence type="ECO:0000256" key="1">
    <source>
        <dbReference type="ARBA" id="ARBA00004167"/>
    </source>
</evidence>
<comment type="caution">
    <text evidence="7">The sequence shown here is derived from an EMBL/GenBank/DDBJ whole genome shotgun (WGS) entry which is preliminary data.</text>
</comment>
<dbReference type="GO" id="GO:0015627">
    <property type="term" value="C:type II protein secretion system complex"/>
    <property type="evidence" value="ECO:0007669"/>
    <property type="project" value="InterPro"/>
</dbReference>
<proteinExistence type="predicted"/>
<evidence type="ECO:0000256" key="4">
    <source>
        <dbReference type="ARBA" id="ARBA00022989"/>
    </source>
</evidence>
<dbReference type="InterPro" id="IPR000983">
    <property type="entry name" value="Bac_GSPG_pilin"/>
</dbReference>
<dbReference type="PROSITE" id="PS00409">
    <property type="entry name" value="PROKAR_NTER_METHYL"/>
    <property type="match status" value="1"/>
</dbReference>
<dbReference type="PANTHER" id="PTHR30093">
    <property type="entry name" value="GENERAL SECRETION PATHWAY PROTEIN G"/>
    <property type="match status" value="1"/>
</dbReference>
<evidence type="ECO:0000313" key="7">
    <source>
        <dbReference type="EMBL" id="OHA85132.1"/>
    </source>
</evidence>
<dbReference type="Gene3D" id="3.30.700.10">
    <property type="entry name" value="Glycoprotein, Type 4 Pilin"/>
    <property type="match status" value="1"/>
</dbReference>
<evidence type="ECO:0008006" key="9">
    <source>
        <dbReference type="Google" id="ProtNLM"/>
    </source>
</evidence>
<dbReference type="GO" id="GO:0015628">
    <property type="term" value="P:protein secretion by the type II secretion system"/>
    <property type="evidence" value="ECO:0007669"/>
    <property type="project" value="InterPro"/>
</dbReference>
<protein>
    <recommendedName>
        <fullName evidence="9">Type II secretion system protein GspG C-terminal domain-containing protein</fullName>
    </recommendedName>
</protein>
<dbReference type="Proteomes" id="UP000178168">
    <property type="component" value="Unassembled WGS sequence"/>
</dbReference>
<organism evidence="7 8">
    <name type="scientific">Candidatus Yonathbacteria bacterium RIFOXYD1_FULL_52_36</name>
    <dbReference type="NCBI Taxonomy" id="1802730"/>
    <lineage>
        <taxon>Bacteria</taxon>
        <taxon>Candidatus Yonathiibacteriota</taxon>
    </lineage>
</organism>
<evidence type="ECO:0000256" key="2">
    <source>
        <dbReference type="ARBA" id="ARBA00022481"/>
    </source>
</evidence>
<evidence type="ECO:0000256" key="5">
    <source>
        <dbReference type="ARBA" id="ARBA00023136"/>
    </source>
</evidence>
<dbReference type="AlphaFoldDB" id="A0A1G2SK72"/>
<keyword evidence="4 6" id="KW-1133">Transmembrane helix</keyword>
<dbReference type="InterPro" id="IPR045584">
    <property type="entry name" value="Pilin-like"/>
</dbReference>
<evidence type="ECO:0000313" key="8">
    <source>
        <dbReference type="Proteomes" id="UP000178168"/>
    </source>
</evidence>
<dbReference type="Pfam" id="PF07963">
    <property type="entry name" value="N_methyl"/>
    <property type="match status" value="1"/>
</dbReference>
<evidence type="ECO:0000256" key="6">
    <source>
        <dbReference type="SAM" id="Phobius"/>
    </source>
</evidence>
<sequence length="189" mass="20563">MLKKSTQKGFTLIELLVVISIIGLLSSVVLSSLNTARSKGRDAQRISDLTQLQKALALYYDQNGRYPNTSGFCTSYDECSSAQGAWSSTDIAVNPLYAVVAGGFISKLPIDPKNTPANNVLQTTASDYSYYYSTSGTNQTYDLVARLENAGNPNSCQIKDTAYCDSVVWAGWNWGADSPAGDRLVYYHP</sequence>
<feature type="transmembrane region" description="Helical" evidence="6">
    <location>
        <begin position="12"/>
        <end position="33"/>
    </location>
</feature>
<keyword evidence="2" id="KW-0488">Methylation</keyword>
<keyword evidence="3 6" id="KW-0812">Transmembrane</keyword>
<dbReference type="PANTHER" id="PTHR30093:SF44">
    <property type="entry name" value="TYPE II SECRETION SYSTEM CORE PROTEIN G"/>
    <property type="match status" value="1"/>
</dbReference>
<dbReference type="SUPFAM" id="SSF54523">
    <property type="entry name" value="Pili subunits"/>
    <property type="match status" value="1"/>
</dbReference>
<dbReference type="NCBIfam" id="TIGR02532">
    <property type="entry name" value="IV_pilin_GFxxxE"/>
    <property type="match status" value="1"/>
</dbReference>
<dbReference type="PRINTS" id="PR00813">
    <property type="entry name" value="BCTERIALGSPG"/>
</dbReference>
<name>A0A1G2SK72_9BACT</name>
<evidence type="ECO:0000256" key="3">
    <source>
        <dbReference type="ARBA" id="ARBA00022692"/>
    </source>
</evidence>
<dbReference type="EMBL" id="MHUZ01000030">
    <property type="protein sequence ID" value="OHA85132.1"/>
    <property type="molecule type" value="Genomic_DNA"/>
</dbReference>
<accession>A0A1G2SK72</accession>
<dbReference type="GO" id="GO:0016020">
    <property type="term" value="C:membrane"/>
    <property type="evidence" value="ECO:0007669"/>
    <property type="project" value="UniProtKB-SubCell"/>
</dbReference>
<dbReference type="InterPro" id="IPR012902">
    <property type="entry name" value="N_methyl_site"/>
</dbReference>
<reference evidence="7 8" key="1">
    <citation type="journal article" date="2016" name="Nat. Commun.">
        <title>Thousands of microbial genomes shed light on interconnected biogeochemical processes in an aquifer system.</title>
        <authorList>
            <person name="Anantharaman K."/>
            <person name="Brown C.T."/>
            <person name="Hug L.A."/>
            <person name="Sharon I."/>
            <person name="Castelle C.J."/>
            <person name="Probst A.J."/>
            <person name="Thomas B.C."/>
            <person name="Singh A."/>
            <person name="Wilkins M.J."/>
            <person name="Karaoz U."/>
            <person name="Brodie E.L."/>
            <person name="Williams K.H."/>
            <person name="Hubbard S.S."/>
            <person name="Banfield J.F."/>
        </authorList>
    </citation>
    <scope>NUCLEOTIDE SEQUENCE [LARGE SCALE GENOMIC DNA]</scope>
</reference>
<gene>
    <name evidence="7" type="ORF">A2591_04100</name>
</gene>
<comment type="subcellular location">
    <subcellularLocation>
        <location evidence="1">Membrane</location>
        <topology evidence="1">Single-pass membrane protein</topology>
    </subcellularLocation>
</comment>
<keyword evidence="5 6" id="KW-0472">Membrane</keyword>
<dbReference type="STRING" id="1802730.A2591_04100"/>